<dbReference type="Proteomes" id="UP001445335">
    <property type="component" value="Unassembled WGS sequence"/>
</dbReference>
<keyword evidence="5" id="KW-1185">Reference proteome</keyword>
<dbReference type="InterPro" id="IPR000210">
    <property type="entry name" value="BTB/POZ_dom"/>
</dbReference>
<dbReference type="Pfam" id="PF02214">
    <property type="entry name" value="BTB_2"/>
    <property type="match status" value="1"/>
</dbReference>
<evidence type="ECO:0000313" key="5">
    <source>
        <dbReference type="Proteomes" id="UP001445335"/>
    </source>
</evidence>
<feature type="compositionally biased region" description="Low complexity" evidence="2">
    <location>
        <begin position="199"/>
        <end position="226"/>
    </location>
</feature>
<feature type="domain" description="BTB" evidence="3">
    <location>
        <begin position="354"/>
        <end position="457"/>
    </location>
</feature>
<feature type="region of interest" description="Disordered" evidence="2">
    <location>
        <begin position="293"/>
        <end position="312"/>
    </location>
</feature>
<dbReference type="InterPro" id="IPR011333">
    <property type="entry name" value="SKP1/BTB/POZ_sf"/>
</dbReference>
<evidence type="ECO:0000259" key="3">
    <source>
        <dbReference type="SMART" id="SM00225"/>
    </source>
</evidence>
<dbReference type="AlphaFoldDB" id="A0AAW1RU09"/>
<dbReference type="InterPro" id="IPR003131">
    <property type="entry name" value="T1-type_BTB"/>
</dbReference>
<comment type="caution">
    <text evidence="4">The sequence shown here is derived from an EMBL/GenBank/DDBJ whole genome shotgun (WGS) entry which is preliminary data.</text>
</comment>
<organism evidence="4 5">
    <name type="scientific">Elliptochloris bilobata</name>
    <dbReference type="NCBI Taxonomy" id="381761"/>
    <lineage>
        <taxon>Eukaryota</taxon>
        <taxon>Viridiplantae</taxon>
        <taxon>Chlorophyta</taxon>
        <taxon>core chlorophytes</taxon>
        <taxon>Trebouxiophyceae</taxon>
        <taxon>Trebouxiophyceae incertae sedis</taxon>
        <taxon>Elliptochloris clade</taxon>
        <taxon>Elliptochloris</taxon>
    </lineage>
</organism>
<gene>
    <name evidence="4" type="ORF">WJX81_008322</name>
</gene>
<dbReference type="PANTHER" id="PTHR14499">
    <property type="entry name" value="POTASSIUM CHANNEL TETRAMERIZATION DOMAIN-CONTAINING"/>
    <property type="match status" value="1"/>
</dbReference>
<dbReference type="CDD" id="cd18316">
    <property type="entry name" value="BTB_POZ_KCTD-like"/>
    <property type="match status" value="1"/>
</dbReference>
<proteinExistence type="predicted"/>
<feature type="region of interest" description="Disordered" evidence="2">
    <location>
        <begin position="86"/>
        <end position="149"/>
    </location>
</feature>
<dbReference type="SMART" id="SM00225">
    <property type="entry name" value="BTB"/>
    <property type="match status" value="1"/>
</dbReference>
<accession>A0AAW1RU09</accession>
<feature type="region of interest" description="Disordered" evidence="2">
    <location>
        <begin position="255"/>
        <end position="277"/>
    </location>
</feature>
<sequence>MLLLACLITQAADGRRLRQAGGAPSPGGSDEIMATPVLALAAAQPLASSASAGAARNYAAEAAGAQADAGAAQALQQGLARAAAPSSQTAGLGTQGAGAQAQPTPALAGAGAQMQQDPAQAAAPGVQAAGQTAQGMGVSTDASTGNTLRPVAPVATDKHYVSAAEARRAVAAAQAASEGRQPNQAPAVAAGSVPQGDSTAAAPQGAATGAQDAGAGQATGAQPTAGKTNPSTNPTPDPALPSYAELKRRAAEAAAANAAAQAARGRPPPALDSADGAAAAAAAAAPAETLPPIVLPPLRDGEAPVPPHSPRRSHWQARARACRQAAAQAARNFLAGASVLESGEYPGMQRCDDGLVTFNVGGVEFTTSLQTVCKDPTSMLARMVSKEWKGQCRLDSRGRIFIDRDGRWFRLVLNFLRDGGCELPESSVDRRELMREADYYQLESLHTFVECEGRRGRPETAAQLRCCIADHLHADVRLKATVDAVLLCAYGAAPHEPRARIPPRTAVVEVDVRENAFNKLGEDRRFERRDETVFVAFHQHVRMQGSGHTEVFNAKHESQLMYEGETLSYDPAVYGSAYEARARIKTLKVYTHHCIDGLPAKARALRDAAVYGLRQREALAWALELLGFRDVCIKMQAGQLPLSEAAESGAAADEKLLEHFCAAQPMLCNVRYSVRMSL</sequence>
<evidence type="ECO:0000313" key="4">
    <source>
        <dbReference type="EMBL" id="KAK9837174.1"/>
    </source>
</evidence>
<protein>
    <recommendedName>
        <fullName evidence="3">BTB domain-containing protein</fullName>
    </recommendedName>
</protein>
<dbReference type="GO" id="GO:0051260">
    <property type="term" value="P:protein homooligomerization"/>
    <property type="evidence" value="ECO:0007669"/>
    <property type="project" value="InterPro"/>
</dbReference>
<dbReference type="SUPFAM" id="SSF54695">
    <property type="entry name" value="POZ domain"/>
    <property type="match status" value="1"/>
</dbReference>
<feature type="region of interest" description="Disordered" evidence="2">
    <location>
        <begin position="172"/>
        <end position="241"/>
    </location>
</feature>
<dbReference type="Gene3D" id="3.30.710.10">
    <property type="entry name" value="Potassium Channel Kv1.1, Chain A"/>
    <property type="match status" value="1"/>
</dbReference>
<evidence type="ECO:0000256" key="1">
    <source>
        <dbReference type="ARBA" id="ARBA00004906"/>
    </source>
</evidence>
<name>A0AAW1RU09_9CHLO</name>
<reference evidence="4 5" key="1">
    <citation type="journal article" date="2024" name="Nat. Commun.">
        <title>Phylogenomics reveals the evolutionary origins of lichenization in chlorophyte algae.</title>
        <authorList>
            <person name="Puginier C."/>
            <person name="Libourel C."/>
            <person name="Otte J."/>
            <person name="Skaloud P."/>
            <person name="Haon M."/>
            <person name="Grisel S."/>
            <person name="Petersen M."/>
            <person name="Berrin J.G."/>
            <person name="Delaux P.M."/>
            <person name="Dal Grande F."/>
            <person name="Keller J."/>
        </authorList>
    </citation>
    <scope>NUCLEOTIDE SEQUENCE [LARGE SCALE GENOMIC DNA]</scope>
    <source>
        <strain evidence="4 5">SAG 245.80</strain>
    </source>
</reference>
<evidence type="ECO:0000256" key="2">
    <source>
        <dbReference type="SAM" id="MobiDB-lite"/>
    </source>
</evidence>
<dbReference type="EMBL" id="JALJOU010000023">
    <property type="protein sequence ID" value="KAK9837174.1"/>
    <property type="molecule type" value="Genomic_DNA"/>
</dbReference>
<feature type="compositionally biased region" description="Low complexity" evidence="2">
    <location>
        <begin position="86"/>
        <end position="138"/>
    </location>
</feature>
<dbReference type="PANTHER" id="PTHR14499:SF136">
    <property type="entry name" value="GH08630P"/>
    <property type="match status" value="1"/>
</dbReference>
<comment type="pathway">
    <text evidence="1">Protein modification; protein ubiquitination.</text>
</comment>